<evidence type="ECO:0000256" key="1">
    <source>
        <dbReference type="SAM" id="MobiDB-lite"/>
    </source>
</evidence>
<name>A0A286ULZ9_9AGAM</name>
<dbReference type="Proteomes" id="UP000217199">
    <property type="component" value="Unassembled WGS sequence"/>
</dbReference>
<evidence type="ECO:0000259" key="2">
    <source>
        <dbReference type="PROSITE" id="PS51471"/>
    </source>
</evidence>
<dbReference type="AlphaFoldDB" id="A0A286ULZ9"/>
<dbReference type="SUPFAM" id="SSF51197">
    <property type="entry name" value="Clavaminate synthase-like"/>
    <property type="match status" value="1"/>
</dbReference>
<dbReference type="PANTHER" id="PTHR31212:SF4">
    <property type="entry name" value="ALPHA-KETOGLUTARATE-DEPENDENT DIOXYGENASE ALKB HOMOLOG 3"/>
    <property type="match status" value="1"/>
</dbReference>
<dbReference type="InterPro" id="IPR037151">
    <property type="entry name" value="AlkB-like_sf"/>
</dbReference>
<dbReference type="OrthoDB" id="545910at2759"/>
<comment type="caution">
    <text evidence="3">The sequence shown here is derived from an EMBL/GenBank/DDBJ whole genome shotgun (WGS) entry which is preliminary data.</text>
</comment>
<dbReference type="EMBL" id="NBII01000003">
    <property type="protein sequence ID" value="PAV20608.1"/>
    <property type="molecule type" value="Genomic_DNA"/>
</dbReference>
<proteinExistence type="predicted"/>
<evidence type="ECO:0000313" key="3">
    <source>
        <dbReference type="EMBL" id="PAV20608.1"/>
    </source>
</evidence>
<organism evidence="3 4">
    <name type="scientific">Pyrrhoderma noxium</name>
    <dbReference type="NCBI Taxonomy" id="2282107"/>
    <lineage>
        <taxon>Eukaryota</taxon>
        <taxon>Fungi</taxon>
        <taxon>Dikarya</taxon>
        <taxon>Basidiomycota</taxon>
        <taxon>Agaricomycotina</taxon>
        <taxon>Agaricomycetes</taxon>
        <taxon>Hymenochaetales</taxon>
        <taxon>Hymenochaetaceae</taxon>
        <taxon>Pyrrhoderma</taxon>
    </lineage>
</organism>
<gene>
    <name evidence="3" type="ORF">PNOK_0323500</name>
</gene>
<dbReference type="GO" id="GO:0006307">
    <property type="term" value="P:DNA alkylation repair"/>
    <property type="evidence" value="ECO:0007669"/>
    <property type="project" value="InterPro"/>
</dbReference>
<sequence>MLKLDSSGKKRKFDHLKDTPDASDSPSTEEVQQPKQLRSSSSSDNYGLRNLDKWKVPQIRTGEVFFIPEFISEDLANEWLESLDNLDTWYHPVLKVYGKEKIQSRSIAAYATDEQIPVKYSGHLVNLHLEYPMVLLQIQKKVEDFLGVSFNHVMLNKYQSGNEYIGKHRDTKENNLIASLSLGAERTFIMSPNKTLSGVEKFSWKLLNGSILVMGKGVQDNWKHEIPKEPSVKTKRISLTFRQITEVKTTIKRPRSSR</sequence>
<dbReference type="STRING" id="2282107.A0A286ULZ9"/>
<keyword evidence="4" id="KW-1185">Reference proteome</keyword>
<dbReference type="InParanoid" id="A0A286ULZ9"/>
<reference evidence="3 4" key="1">
    <citation type="journal article" date="2017" name="Mol. Ecol.">
        <title>Comparative and population genomic landscape of Phellinus noxius: A hypervariable fungus causing root rot in trees.</title>
        <authorList>
            <person name="Chung C.L."/>
            <person name="Lee T.J."/>
            <person name="Akiba M."/>
            <person name="Lee H.H."/>
            <person name="Kuo T.H."/>
            <person name="Liu D."/>
            <person name="Ke H.M."/>
            <person name="Yokoi T."/>
            <person name="Roa M.B."/>
            <person name="Lu M.J."/>
            <person name="Chang Y.Y."/>
            <person name="Ann P.J."/>
            <person name="Tsai J.N."/>
            <person name="Chen C.Y."/>
            <person name="Tzean S.S."/>
            <person name="Ota Y."/>
            <person name="Hattori T."/>
            <person name="Sahashi N."/>
            <person name="Liou R.F."/>
            <person name="Kikuchi T."/>
            <person name="Tsai I.J."/>
        </authorList>
    </citation>
    <scope>NUCLEOTIDE SEQUENCE [LARGE SCALE GENOMIC DNA]</scope>
    <source>
        <strain evidence="3 4">FFPRI411160</strain>
    </source>
</reference>
<dbReference type="PROSITE" id="PS51471">
    <property type="entry name" value="FE2OG_OXY"/>
    <property type="match status" value="1"/>
</dbReference>
<dbReference type="PANTHER" id="PTHR31212">
    <property type="entry name" value="ALPHA-KETOGLUTARATE-DEPENDENT DIOXYGENASE ALKB HOMOLOG 3"/>
    <property type="match status" value="1"/>
</dbReference>
<accession>A0A286ULZ9</accession>
<dbReference type="InterPro" id="IPR032854">
    <property type="entry name" value="ALKBH3"/>
</dbReference>
<feature type="compositionally biased region" description="Polar residues" evidence="1">
    <location>
        <begin position="22"/>
        <end position="44"/>
    </location>
</feature>
<dbReference type="GO" id="GO:0051213">
    <property type="term" value="F:dioxygenase activity"/>
    <property type="evidence" value="ECO:0007669"/>
    <property type="project" value="InterPro"/>
</dbReference>
<feature type="domain" description="Fe2OG dioxygenase" evidence="2">
    <location>
        <begin position="149"/>
        <end position="245"/>
    </location>
</feature>
<dbReference type="InterPro" id="IPR027450">
    <property type="entry name" value="AlkB-like"/>
</dbReference>
<protein>
    <submittedName>
        <fullName evidence="3">2OG-Fe(II) oxygenase family</fullName>
    </submittedName>
</protein>
<evidence type="ECO:0000313" key="4">
    <source>
        <dbReference type="Proteomes" id="UP000217199"/>
    </source>
</evidence>
<dbReference type="InterPro" id="IPR005123">
    <property type="entry name" value="Oxoglu/Fe-dep_dioxygenase_dom"/>
</dbReference>
<dbReference type="Gene3D" id="2.60.120.590">
    <property type="entry name" value="Alpha-ketoglutarate-dependent dioxygenase AlkB-like"/>
    <property type="match status" value="1"/>
</dbReference>
<feature type="region of interest" description="Disordered" evidence="1">
    <location>
        <begin position="1"/>
        <end position="44"/>
    </location>
</feature>
<dbReference type="Pfam" id="PF13532">
    <property type="entry name" value="2OG-FeII_Oxy_2"/>
    <property type="match status" value="1"/>
</dbReference>